<feature type="domain" description="Tyr recombinase" evidence="5">
    <location>
        <begin position="191"/>
        <end position="391"/>
    </location>
</feature>
<accession>A0AAW5TJZ8</accession>
<dbReference type="InterPro" id="IPR004107">
    <property type="entry name" value="Integrase_SAM-like_N"/>
</dbReference>
<reference evidence="6" key="1">
    <citation type="submission" date="2023-08" db="EMBL/GenBank/DDBJ databases">
        <title>Genomic analyses of the natural microbiome of Caenorhabditis elegans.</title>
        <authorList>
            <person name="Samuel B."/>
        </authorList>
    </citation>
    <scope>NUCLEOTIDE SEQUENCE</scope>
    <source>
        <strain evidence="6">BIGb0220</strain>
    </source>
</reference>
<gene>
    <name evidence="6" type="ORF">M2256_002007</name>
</gene>
<dbReference type="PANTHER" id="PTHR30349:SF64">
    <property type="entry name" value="PROPHAGE INTEGRASE INTD-RELATED"/>
    <property type="match status" value="1"/>
</dbReference>
<dbReference type="InterPro" id="IPR013762">
    <property type="entry name" value="Integrase-like_cat_sf"/>
</dbReference>
<evidence type="ECO:0000259" key="5">
    <source>
        <dbReference type="PROSITE" id="PS51898"/>
    </source>
</evidence>
<dbReference type="SUPFAM" id="SSF56349">
    <property type="entry name" value="DNA breaking-rejoining enzymes"/>
    <property type="match status" value="1"/>
</dbReference>
<dbReference type="EMBL" id="JAOQNN010000002">
    <property type="protein sequence ID" value="MCW2281485.1"/>
    <property type="molecule type" value="Genomic_DNA"/>
</dbReference>
<evidence type="ECO:0000256" key="3">
    <source>
        <dbReference type="ARBA" id="ARBA00023125"/>
    </source>
</evidence>
<comment type="similarity">
    <text evidence="1">Belongs to the 'phage' integrase family.</text>
</comment>
<dbReference type="GO" id="GO:0006310">
    <property type="term" value="P:DNA recombination"/>
    <property type="evidence" value="ECO:0007669"/>
    <property type="project" value="UniProtKB-KW"/>
</dbReference>
<dbReference type="InterPro" id="IPR050090">
    <property type="entry name" value="Tyrosine_recombinase_XerCD"/>
</dbReference>
<dbReference type="InterPro" id="IPR011010">
    <property type="entry name" value="DNA_brk_join_enz"/>
</dbReference>
<name>A0AAW5TJZ8_9LACT</name>
<dbReference type="InterPro" id="IPR002104">
    <property type="entry name" value="Integrase_catalytic"/>
</dbReference>
<dbReference type="Pfam" id="PF00589">
    <property type="entry name" value="Phage_integrase"/>
    <property type="match status" value="1"/>
</dbReference>
<dbReference type="Pfam" id="PF14659">
    <property type="entry name" value="Phage_int_SAM_3"/>
    <property type="match status" value="1"/>
</dbReference>
<dbReference type="InterPro" id="IPR010998">
    <property type="entry name" value="Integrase_recombinase_N"/>
</dbReference>
<dbReference type="Gene3D" id="1.10.443.10">
    <property type="entry name" value="Intergrase catalytic core"/>
    <property type="match status" value="1"/>
</dbReference>
<dbReference type="CDD" id="cd01189">
    <property type="entry name" value="INT_ICEBs1_C_like"/>
    <property type="match status" value="1"/>
</dbReference>
<keyword evidence="4" id="KW-0233">DNA recombination</keyword>
<evidence type="ECO:0000256" key="2">
    <source>
        <dbReference type="ARBA" id="ARBA00022908"/>
    </source>
</evidence>
<dbReference type="PROSITE" id="PS51898">
    <property type="entry name" value="TYR_RECOMBINASE"/>
    <property type="match status" value="1"/>
</dbReference>
<organism evidence="6 7">
    <name type="scientific">Lactococcus lactis</name>
    <dbReference type="NCBI Taxonomy" id="1358"/>
    <lineage>
        <taxon>Bacteria</taxon>
        <taxon>Bacillati</taxon>
        <taxon>Bacillota</taxon>
        <taxon>Bacilli</taxon>
        <taxon>Lactobacillales</taxon>
        <taxon>Streptococcaceae</taxon>
        <taxon>Lactococcus</taxon>
    </lineage>
</organism>
<dbReference type="PANTHER" id="PTHR30349">
    <property type="entry name" value="PHAGE INTEGRASE-RELATED"/>
    <property type="match status" value="1"/>
</dbReference>
<evidence type="ECO:0000313" key="7">
    <source>
        <dbReference type="Proteomes" id="UP001207687"/>
    </source>
</evidence>
<dbReference type="Gene3D" id="1.10.150.130">
    <property type="match status" value="1"/>
</dbReference>
<keyword evidence="2" id="KW-0229">DNA integration</keyword>
<sequence>MRKQKLKEIKKADGSIILVGQVYLGIDSVTKKRRNTTIRAKNRRQWDNKARQAKLDFKERGNTTYIDPFKFETFEELTNDWIRVYSPTLKSNTRLATLNYIKNYLSPSLKNYSLDEITPRLIGSIVKKWAVNADTAIIKNGRRENGKGKDYSYALHILKKIFEYGFEVGAIESNPAMSICAPKPQKRINNKKIKYFSNNELEIWLQYLKNLSKTPENIYDINLYMLLLETGLRIGEALALTWNNIDFENQKIHIEATITKTGEIQHMPKSEESIRDIYINANTIERLQNWKLHQIKILNTLSINNKGFVFPGIKSLHANYETTRVRFIKHLKKSNLPNIGLHGFRHTHATLLLNSGADYKEIQNRLGHASISTTMDTYSHLSNEKARETANLVNFSLKKIQ</sequence>
<dbReference type="AlphaFoldDB" id="A0AAW5TJZ8"/>
<evidence type="ECO:0000256" key="4">
    <source>
        <dbReference type="ARBA" id="ARBA00023172"/>
    </source>
</evidence>
<proteinExistence type="inferred from homology"/>
<comment type="caution">
    <text evidence="6">The sequence shown here is derived from an EMBL/GenBank/DDBJ whole genome shotgun (WGS) entry which is preliminary data.</text>
</comment>
<dbReference type="GO" id="GO:0015074">
    <property type="term" value="P:DNA integration"/>
    <property type="evidence" value="ECO:0007669"/>
    <property type="project" value="UniProtKB-KW"/>
</dbReference>
<evidence type="ECO:0000256" key="1">
    <source>
        <dbReference type="ARBA" id="ARBA00008857"/>
    </source>
</evidence>
<evidence type="ECO:0000313" key="6">
    <source>
        <dbReference type="EMBL" id="MCW2281485.1"/>
    </source>
</evidence>
<dbReference type="GO" id="GO:0003677">
    <property type="term" value="F:DNA binding"/>
    <property type="evidence" value="ECO:0007669"/>
    <property type="project" value="UniProtKB-KW"/>
</dbReference>
<dbReference type="RefSeq" id="WP_264654016.1">
    <property type="nucleotide sequence ID" value="NZ_JAOQNN010000002.1"/>
</dbReference>
<protein>
    <submittedName>
        <fullName evidence="6">Integrase</fullName>
    </submittedName>
</protein>
<dbReference type="Proteomes" id="UP001207687">
    <property type="component" value="Unassembled WGS sequence"/>
</dbReference>
<keyword evidence="3" id="KW-0238">DNA-binding</keyword>